<evidence type="ECO:0000259" key="1">
    <source>
        <dbReference type="Pfam" id="PF00501"/>
    </source>
</evidence>
<proteinExistence type="predicted"/>
<dbReference type="InterPro" id="IPR000873">
    <property type="entry name" value="AMP-dep_synth/lig_dom"/>
</dbReference>
<dbReference type="PANTHER" id="PTHR43767">
    <property type="entry name" value="LONG-CHAIN-FATTY-ACID--COA LIGASE"/>
    <property type="match status" value="1"/>
</dbReference>
<comment type="caution">
    <text evidence="3">The sequence shown here is derived from an EMBL/GenBank/DDBJ whole genome shotgun (WGS) entry which is preliminary data.</text>
</comment>
<dbReference type="InterPro" id="IPR020845">
    <property type="entry name" value="AMP-binding_CS"/>
</dbReference>
<dbReference type="Gene3D" id="3.30.300.30">
    <property type="match status" value="1"/>
</dbReference>
<gene>
    <name evidence="3" type="ORF">ACFSCT_01165</name>
</gene>
<dbReference type="InterPro" id="IPR050237">
    <property type="entry name" value="ATP-dep_AMP-bd_enzyme"/>
</dbReference>
<evidence type="ECO:0000313" key="3">
    <source>
        <dbReference type="EMBL" id="MFD1880324.1"/>
    </source>
</evidence>
<dbReference type="SUPFAM" id="SSF56801">
    <property type="entry name" value="Acetyl-CoA synthetase-like"/>
    <property type="match status" value="1"/>
</dbReference>
<feature type="domain" description="AMP-binding enzyme C-terminal" evidence="2">
    <location>
        <begin position="418"/>
        <end position="493"/>
    </location>
</feature>
<dbReference type="Proteomes" id="UP001597213">
    <property type="component" value="Unassembled WGS sequence"/>
</dbReference>
<dbReference type="PROSITE" id="PS00455">
    <property type="entry name" value="AMP_BINDING"/>
    <property type="match status" value="1"/>
</dbReference>
<dbReference type="InterPro" id="IPR042099">
    <property type="entry name" value="ANL_N_sf"/>
</dbReference>
<dbReference type="InterPro" id="IPR045851">
    <property type="entry name" value="AMP-bd_C_sf"/>
</dbReference>
<dbReference type="RefSeq" id="WP_379139479.1">
    <property type="nucleotide sequence ID" value="NZ_JBHUEN010000004.1"/>
</dbReference>
<keyword evidence="4" id="KW-1185">Reference proteome</keyword>
<dbReference type="Pfam" id="PF00501">
    <property type="entry name" value="AMP-binding"/>
    <property type="match status" value="1"/>
</dbReference>
<accession>A0ABW4R3Q6</accession>
<dbReference type="Gene3D" id="3.40.50.12780">
    <property type="entry name" value="N-terminal domain of ligase-like"/>
    <property type="match status" value="1"/>
</dbReference>
<dbReference type="PANTHER" id="PTHR43767:SF1">
    <property type="entry name" value="NONRIBOSOMAL PEPTIDE SYNTHASE PES1 (EUROFUNG)-RELATED"/>
    <property type="match status" value="1"/>
</dbReference>
<evidence type="ECO:0000259" key="2">
    <source>
        <dbReference type="Pfam" id="PF13193"/>
    </source>
</evidence>
<dbReference type="InterPro" id="IPR025110">
    <property type="entry name" value="AMP-bd_C"/>
</dbReference>
<dbReference type="EMBL" id="JBHUEN010000004">
    <property type="protein sequence ID" value="MFD1880324.1"/>
    <property type="molecule type" value="Genomic_DNA"/>
</dbReference>
<name>A0ABW4R3Q6_9RHOB</name>
<evidence type="ECO:0000313" key="4">
    <source>
        <dbReference type="Proteomes" id="UP001597213"/>
    </source>
</evidence>
<organism evidence="3 4">
    <name type="scientific">Paracoccus pacificus</name>
    <dbReference type="NCBI Taxonomy" id="1463598"/>
    <lineage>
        <taxon>Bacteria</taxon>
        <taxon>Pseudomonadati</taxon>
        <taxon>Pseudomonadota</taxon>
        <taxon>Alphaproteobacteria</taxon>
        <taxon>Rhodobacterales</taxon>
        <taxon>Paracoccaceae</taxon>
        <taxon>Paracoccus</taxon>
    </lineage>
</organism>
<feature type="domain" description="AMP-dependent synthetase/ligase" evidence="1">
    <location>
        <begin position="10"/>
        <end position="368"/>
    </location>
</feature>
<dbReference type="Pfam" id="PF13193">
    <property type="entry name" value="AMP-binding_C"/>
    <property type="match status" value="1"/>
</dbReference>
<protein>
    <submittedName>
        <fullName evidence="3">Class I adenylate-forming enzyme family protein</fullName>
    </submittedName>
</protein>
<reference evidence="4" key="1">
    <citation type="journal article" date="2019" name="Int. J. Syst. Evol. Microbiol.">
        <title>The Global Catalogue of Microorganisms (GCM) 10K type strain sequencing project: providing services to taxonomists for standard genome sequencing and annotation.</title>
        <authorList>
            <consortium name="The Broad Institute Genomics Platform"/>
            <consortium name="The Broad Institute Genome Sequencing Center for Infectious Disease"/>
            <person name="Wu L."/>
            <person name="Ma J."/>
        </authorList>
    </citation>
    <scope>NUCLEOTIDE SEQUENCE [LARGE SCALE GENOMIC DNA]</scope>
    <source>
        <strain evidence="4">CCUG 56029</strain>
    </source>
</reference>
<sequence length="513" mass="55031">MNIAQWLYQTALARPSAPAIKVGAASFCDYVRLARRAQALSRELAGRGLGQGDRVAIFTANCAEYLEMIHACWWIGATVVPINYKLHPREAAWILEDCTARIILTRAGEMADKGLLPQGCTEITIDSDDYRGAVAADAALKQPPSLPADAVAWLFYTSGTTGRPKGVMLSHGNLMAMSFAYAIDVDRIEAGDHSLYAAPMSHGAGLYALPYIRAGACHVIPESGGFDPAEIIALAGDPGGLCFFAAPTMIKRLVTAAKAVGYAGQGIKTITYGGGPMYAADIDEALALLGPRFIQIYGQGETPMTISVLPRDLVADESHPNWRARRASVGYAQAPVEVEIRAPDGGCLPPGKTGEIMVRGATVMLGYWNRPEATAETIVDGWLRTGDMGHMDVDGFLTLTDRSKDVIISGGTNIYPREVEEALLMHPAVHEVSVIGTPDPEWGENVVAFVVAASCATCDASTLDGWCRSQIAAFKRPKRYIFTDTLPKNSYGKVLKTELRDQLETGAIEAPPN</sequence>